<sequence>MQTLALVLAAALAMVHVFAGRLRFLDHLPRTRWLSFASGISVAYVFVHLLPEISRGQAAVAEMRAEGAVAAESLLWMVALLGLAVFYGLERLALTSRAKNASEGDGDRTEAGVFWLHIGSFALYNVLIGYLLLHQPETDTGGLLFFWAAMAVHFIVNDHGLREHHQHRYQHAGRWLLAAATVIGALLGLATDLGEATVATLTAFLGGGVVLNVLKEELPEERKSRYVPFVLGAAIYTALLMAL</sequence>
<dbReference type="RefSeq" id="WP_386670970.1">
    <property type="nucleotide sequence ID" value="NZ_JBHLTG010000004.1"/>
</dbReference>
<dbReference type="Proteomes" id="UP001589896">
    <property type="component" value="Unassembled WGS sequence"/>
</dbReference>
<evidence type="ECO:0000313" key="2">
    <source>
        <dbReference type="EMBL" id="MFC0679841.1"/>
    </source>
</evidence>
<feature type="transmembrane region" description="Helical" evidence="1">
    <location>
        <begin position="144"/>
        <end position="161"/>
    </location>
</feature>
<reference evidence="2 3" key="1">
    <citation type="submission" date="2024-09" db="EMBL/GenBank/DDBJ databases">
        <authorList>
            <person name="Sun Q."/>
            <person name="Mori K."/>
        </authorList>
    </citation>
    <scope>NUCLEOTIDE SEQUENCE [LARGE SCALE GENOMIC DNA]</scope>
    <source>
        <strain evidence="2 3">KCTC 23076</strain>
    </source>
</reference>
<gene>
    <name evidence="2" type="ORF">ACFFGH_18540</name>
</gene>
<accession>A0ABV6RS93</accession>
<keyword evidence="1" id="KW-0812">Transmembrane</keyword>
<name>A0ABV6RS93_9GAMM</name>
<evidence type="ECO:0000256" key="1">
    <source>
        <dbReference type="SAM" id="Phobius"/>
    </source>
</evidence>
<feature type="transmembrane region" description="Helical" evidence="1">
    <location>
        <begin position="73"/>
        <end position="90"/>
    </location>
</feature>
<proteinExistence type="predicted"/>
<comment type="caution">
    <text evidence="2">The sequence shown here is derived from an EMBL/GenBank/DDBJ whole genome shotgun (WGS) entry which is preliminary data.</text>
</comment>
<organism evidence="2 3">
    <name type="scientific">Lysobacter korlensis</name>
    <dbReference type="NCBI Taxonomy" id="553636"/>
    <lineage>
        <taxon>Bacteria</taxon>
        <taxon>Pseudomonadati</taxon>
        <taxon>Pseudomonadota</taxon>
        <taxon>Gammaproteobacteria</taxon>
        <taxon>Lysobacterales</taxon>
        <taxon>Lysobacteraceae</taxon>
        <taxon>Lysobacter</taxon>
    </lineage>
</organism>
<feature type="transmembrane region" description="Helical" evidence="1">
    <location>
        <begin position="173"/>
        <end position="190"/>
    </location>
</feature>
<evidence type="ECO:0008006" key="4">
    <source>
        <dbReference type="Google" id="ProtNLM"/>
    </source>
</evidence>
<protein>
    <recommendedName>
        <fullName evidence="4">ZIP Zinc transporter</fullName>
    </recommendedName>
</protein>
<feature type="transmembrane region" description="Helical" evidence="1">
    <location>
        <begin position="226"/>
        <end position="242"/>
    </location>
</feature>
<keyword evidence="1" id="KW-1133">Transmembrane helix</keyword>
<keyword evidence="1" id="KW-0472">Membrane</keyword>
<feature type="transmembrane region" description="Helical" evidence="1">
    <location>
        <begin position="196"/>
        <end position="214"/>
    </location>
</feature>
<feature type="transmembrane region" description="Helical" evidence="1">
    <location>
        <begin position="111"/>
        <end position="132"/>
    </location>
</feature>
<dbReference type="EMBL" id="JBHLTG010000004">
    <property type="protein sequence ID" value="MFC0679841.1"/>
    <property type="molecule type" value="Genomic_DNA"/>
</dbReference>
<evidence type="ECO:0000313" key="3">
    <source>
        <dbReference type="Proteomes" id="UP001589896"/>
    </source>
</evidence>
<keyword evidence="3" id="KW-1185">Reference proteome</keyword>